<proteinExistence type="predicted"/>
<dbReference type="Proteomes" id="UP000651668">
    <property type="component" value="Unassembled WGS sequence"/>
</dbReference>
<evidence type="ECO:0000256" key="2">
    <source>
        <dbReference type="ARBA" id="ARBA00023136"/>
    </source>
</evidence>
<dbReference type="GO" id="GO:0019867">
    <property type="term" value="C:outer membrane"/>
    <property type="evidence" value="ECO:0007669"/>
    <property type="project" value="InterPro"/>
</dbReference>
<evidence type="ECO:0000259" key="4">
    <source>
        <dbReference type="Pfam" id="PF01103"/>
    </source>
</evidence>
<evidence type="ECO:0000313" key="6">
    <source>
        <dbReference type="Proteomes" id="UP000651668"/>
    </source>
</evidence>
<reference evidence="5" key="2">
    <citation type="submission" date="2020-09" db="EMBL/GenBank/DDBJ databases">
        <authorList>
            <person name="Sun Q."/>
            <person name="Zhou Y."/>
        </authorList>
    </citation>
    <scope>NUCLEOTIDE SEQUENCE</scope>
    <source>
        <strain evidence="5">CGMCC 1.15343</strain>
    </source>
</reference>
<reference evidence="5" key="1">
    <citation type="journal article" date="2014" name="Int. J. Syst. Evol. Microbiol.">
        <title>Complete genome sequence of Corynebacterium casei LMG S-19264T (=DSM 44701T), isolated from a smear-ripened cheese.</title>
        <authorList>
            <consortium name="US DOE Joint Genome Institute (JGI-PGF)"/>
            <person name="Walter F."/>
            <person name="Albersmeier A."/>
            <person name="Kalinowski J."/>
            <person name="Ruckert C."/>
        </authorList>
    </citation>
    <scope>NUCLEOTIDE SEQUENCE</scope>
    <source>
        <strain evidence="5">CGMCC 1.15343</strain>
    </source>
</reference>
<dbReference type="Gene3D" id="2.40.160.50">
    <property type="entry name" value="membrane protein fhac: a member of the omp85/tpsb transporter family"/>
    <property type="match status" value="1"/>
</dbReference>
<dbReference type="PANTHER" id="PTHR34597">
    <property type="entry name" value="SLR1661 PROTEIN"/>
    <property type="match status" value="1"/>
</dbReference>
<feature type="chain" id="PRO_5036850209" description="Bacterial surface antigen (D15) domain-containing protein" evidence="3">
    <location>
        <begin position="19"/>
        <end position="853"/>
    </location>
</feature>
<evidence type="ECO:0000313" key="5">
    <source>
        <dbReference type="EMBL" id="GGC50875.1"/>
    </source>
</evidence>
<dbReference type="GO" id="GO:0098046">
    <property type="term" value="C:type V protein secretion system complex"/>
    <property type="evidence" value="ECO:0007669"/>
    <property type="project" value="TreeGrafter"/>
</dbReference>
<gene>
    <name evidence="5" type="ORF">GCM10011387_00320</name>
</gene>
<dbReference type="RefSeq" id="WP_188624797.1">
    <property type="nucleotide sequence ID" value="NZ_BMIL01000001.1"/>
</dbReference>
<keyword evidence="3" id="KW-0732">Signal</keyword>
<dbReference type="GO" id="GO:0008320">
    <property type="term" value="F:protein transmembrane transporter activity"/>
    <property type="evidence" value="ECO:0007669"/>
    <property type="project" value="TreeGrafter"/>
</dbReference>
<sequence length="853" mass="97681">MKRYLLFFCLLSPLLSLGQQYNPEPFIIKAIAPEYDGVSPLHRKFFGENYRRLWATPVKLRVLNIQKERGGLKIVKLGGGNQTKSIRFVDPAGKEWVLRTIQKYPDRALPEGLKKTIAKDIVQDQVSTGHPFGALIVPPLAAALKIPHANPEIVYVGDDPGLDTYREEFANAAYLFEEREPLQFDDTDNTEKVQSELQEDNDHISNQKLTLRARLLDFVVGDWDRHEDNWRWAKEKKGGVTTYIPIPRDRDKVFYKTSGILPWVLSHQWLKANLQPYSPEIRDVKTWNFNNRYFDRYFMTSLSEADWREEIKYVQQKLSPELVNQALSLMPPEIKSQNAAEISTNLNGRIQNLEQIALEYYRFLSMTVDIPASDKPEHFSLNHLQNGDLEVKIENIKKDNTIGRDVFQRTFKAGETKEIRLYGFGGDDQFEVTGNTTSPIRIRFIGGAGNDKFAIAESLRGGKKPFIYDRLDEQNQLPTKGYAKLKLANDTLVNAFDKRSFMFDQFGPLFRLNYSIDRGFQPGVGMIYQKQGFRKTPYAFHNEFWVNYSTGRQSFHLTYAGDFKEVIGKNDLKIDLDYLGPNNQSNFFGLGNDTRFEDEGIREISYYRNRYDYLNADIKLKREVARNLTLEGGLSTAFYSSNSARNQERFLGEYNQLNPAQNVFNNRFYAGLIGLITYDTRNNHAIPTKGIYWQTAISGKQQIGEEKDLYGYLRSEFRFYLNPGNSGLVLANRIGAGTTFGEPTFFQRMQLGGASNLRGFHSNRFTGKSAFYYNLDVRLKLFDFTSYITPGEVGLIAFNDIGRVWEPGKSSSTWHDGYGGGLYVRPAELILIQGTVGFSKEGALPYISVGFSF</sequence>
<feature type="signal peptide" evidence="3">
    <location>
        <begin position="1"/>
        <end position="18"/>
    </location>
</feature>
<protein>
    <recommendedName>
        <fullName evidence="4">Bacterial surface antigen (D15) domain-containing protein</fullName>
    </recommendedName>
</protein>
<accession>A0A916TXH5</accession>
<keyword evidence="6" id="KW-1185">Reference proteome</keyword>
<keyword evidence="2" id="KW-0472">Membrane</keyword>
<organism evidence="5 6">
    <name type="scientific">Pedobacter quisquiliarum</name>
    <dbReference type="NCBI Taxonomy" id="1834438"/>
    <lineage>
        <taxon>Bacteria</taxon>
        <taxon>Pseudomonadati</taxon>
        <taxon>Bacteroidota</taxon>
        <taxon>Sphingobacteriia</taxon>
        <taxon>Sphingobacteriales</taxon>
        <taxon>Sphingobacteriaceae</taxon>
        <taxon>Pedobacter</taxon>
    </lineage>
</organism>
<feature type="domain" description="Bacterial surface antigen (D15)" evidence="4">
    <location>
        <begin position="568"/>
        <end position="822"/>
    </location>
</feature>
<dbReference type="EMBL" id="BMIL01000001">
    <property type="protein sequence ID" value="GGC50875.1"/>
    <property type="molecule type" value="Genomic_DNA"/>
</dbReference>
<evidence type="ECO:0000256" key="3">
    <source>
        <dbReference type="SAM" id="SignalP"/>
    </source>
</evidence>
<dbReference type="InterPro" id="IPR000184">
    <property type="entry name" value="Bac_surfAg_D15"/>
</dbReference>
<dbReference type="GO" id="GO:0046819">
    <property type="term" value="P:protein secretion by the type V secretion system"/>
    <property type="evidence" value="ECO:0007669"/>
    <property type="project" value="TreeGrafter"/>
</dbReference>
<dbReference type="PANTHER" id="PTHR34597:SF3">
    <property type="entry name" value="OUTER MEMBRANE TRANSPORTER CDIB"/>
    <property type="match status" value="1"/>
</dbReference>
<comment type="caution">
    <text evidence="5">The sequence shown here is derived from an EMBL/GenBank/DDBJ whole genome shotgun (WGS) entry which is preliminary data.</text>
</comment>
<dbReference type="Pfam" id="PF01103">
    <property type="entry name" value="Omp85"/>
    <property type="match status" value="1"/>
</dbReference>
<comment type="subcellular location">
    <subcellularLocation>
        <location evidence="1">Membrane</location>
    </subcellularLocation>
</comment>
<name>A0A916TXH5_9SPHI</name>
<dbReference type="InterPro" id="IPR051544">
    <property type="entry name" value="TPS_OM_transporter"/>
</dbReference>
<dbReference type="AlphaFoldDB" id="A0A916TXH5"/>
<evidence type="ECO:0000256" key="1">
    <source>
        <dbReference type="ARBA" id="ARBA00004370"/>
    </source>
</evidence>